<keyword evidence="6" id="KW-0133">Cell shape</keyword>
<dbReference type="STRING" id="1798409.A3I24_00890"/>
<feature type="transmembrane region" description="Helical" evidence="6">
    <location>
        <begin position="250"/>
        <end position="277"/>
    </location>
</feature>
<organism evidence="9 10">
    <name type="scientific">Candidatus Harrisonbacteria bacterium RIFCSPLOWO2_02_FULL_41_13b</name>
    <dbReference type="NCBI Taxonomy" id="1798409"/>
    <lineage>
        <taxon>Bacteria</taxon>
        <taxon>Candidatus Harrisoniibacteriota</taxon>
    </lineage>
</organism>
<feature type="binding site" evidence="8">
    <location>
        <position position="186"/>
    </location>
    <ligand>
        <name>Mg(2+)</name>
        <dbReference type="ChEBI" id="CHEBI:18420"/>
    </ligand>
</feature>
<feature type="transmembrane region" description="Helical" evidence="6">
    <location>
        <begin position="63"/>
        <end position="84"/>
    </location>
</feature>
<dbReference type="Proteomes" id="UP000177690">
    <property type="component" value="Unassembled WGS sequence"/>
</dbReference>
<feature type="transmembrane region" description="Helical" evidence="6">
    <location>
        <begin position="12"/>
        <end position="34"/>
    </location>
</feature>
<dbReference type="GO" id="GO:0046872">
    <property type="term" value="F:metal ion binding"/>
    <property type="evidence" value="ECO:0007669"/>
    <property type="project" value="UniProtKB-KW"/>
</dbReference>
<evidence type="ECO:0000256" key="5">
    <source>
        <dbReference type="ARBA" id="ARBA00023136"/>
    </source>
</evidence>
<keyword evidence="6" id="KW-1003">Cell membrane</keyword>
<accession>A0A1G1ZUE1</accession>
<keyword evidence="6 8" id="KW-0460">Magnesium</keyword>
<dbReference type="CDD" id="cd06852">
    <property type="entry name" value="GT_MraY"/>
    <property type="match status" value="1"/>
</dbReference>
<comment type="similarity">
    <text evidence="6">Belongs to the glycosyltransferase 4 family. MraY subfamily.</text>
</comment>
<feature type="binding site" evidence="8">
    <location>
        <position position="246"/>
    </location>
    <ligand>
        <name>Mg(2+)</name>
        <dbReference type="ChEBI" id="CHEBI:18420"/>
    </ligand>
</feature>
<keyword evidence="6" id="KW-0131">Cell cycle</keyword>
<dbReference type="GO" id="GO:0071555">
    <property type="term" value="P:cell wall organization"/>
    <property type="evidence" value="ECO:0007669"/>
    <property type="project" value="UniProtKB-KW"/>
</dbReference>
<dbReference type="PANTHER" id="PTHR22926:SF5">
    <property type="entry name" value="PHOSPHO-N-ACETYLMURAMOYL-PENTAPEPTIDE-TRANSFERASE HOMOLOG"/>
    <property type="match status" value="1"/>
</dbReference>
<keyword evidence="3 6" id="KW-0812">Transmembrane</keyword>
<dbReference type="GO" id="GO:0008360">
    <property type="term" value="P:regulation of cell shape"/>
    <property type="evidence" value="ECO:0007669"/>
    <property type="project" value="UniProtKB-KW"/>
</dbReference>
<comment type="pathway">
    <text evidence="6">Cell wall biogenesis; peptidoglycan biosynthesis.</text>
</comment>
<dbReference type="InterPro" id="IPR003524">
    <property type="entry name" value="PNAcMuramoyl-5peptid_Trfase"/>
</dbReference>
<dbReference type="GO" id="GO:0051992">
    <property type="term" value="F:UDP-N-acetylmuramoyl-L-alanyl-D-glutamyl-meso-2,6-diaminopimelyl-D-alanyl-D-alanine:undecaprenyl-phosphate transferase activity"/>
    <property type="evidence" value="ECO:0007669"/>
    <property type="project" value="RHEA"/>
</dbReference>
<feature type="transmembrane region" description="Helical" evidence="6">
    <location>
        <begin position="321"/>
        <end position="338"/>
    </location>
</feature>
<evidence type="ECO:0000256" key="8">
    <source>
        <dbReference type="PIRSR" id="PIRSR600715-1"/>
    </source>
</evidence>
<dbReference type="Pfam" id="PF00953">
    <property type="entry name" value="Glycos_transf_4"/>
    <property type="match status" value="1"/>
</dbReference>
<evidence type="ECO:0000256" key="3">
    <source>
        <dbReference type="ARBA" id="ARBA00022692"/>
    </source>
</evidence>
<dbReference type="EC" id="2.7.8.13" evidence="6 7"/>
<dbReference type="NCBIfam" id="TIGR00445">
    <property type="entry name" value="mraY"/>
    <property type="match status" value="1"/>
</dbReference>
<evidence type="ECO:0000256" key="6">
    <source>
        <dbReference type="HAMAP-Rule" id="MF_00038"/>
    </source>
</evidence>
<keyword evidence="6 8" id="KW-0479">Metal-binding</keyword>
<name>A0A1G1ZUE1_9BACT</name>
<proteinExistence type="inferred from homology"/>
<dbReference type="InterPro" id="IPR000715">
    <property type="entry name" value="Glycosyl_transferase_4"/>
</dbReference>
<comment type="catalytic activity">
    <reaction evidence="6">
        <text>UDP-N-acetyl-alpha-D-muramoyl-L-alanyl-gamma-D-glutamyl-meso-2,6-diaminopimeloyl-D-alanyl-D-alanine + di-trans,octa-cis-undecaprenyl phosphate = di-trans,octa-cis-undecaprenyl diphospho-N-acetyl-alpha-D-muramoyl-L-alanyl-D-glutamyl-meso-2,6-diaminopimeloyl-D-alanyl-D-alanine + UMP</text>
        <dbReference type="Rhea" id="RHEA:28386"/>
        <dbReference type="ChEBI" id="CHEBI:57865"/>
        <dbReference type="ChEBI" id="CHEBI:60392"/>
        <dbReference type="ChEBI" id="CHEBI:61386"/>
        <dbReference type="ChEBI" id="CHEBI:61387"/>
        <dbReference type="EC" id="2.7.8.13"/>
    </reaction>
</comment>
<feature type="transmembrane region" description="Helical" evidence="6">
    <location>
        <begin position="219"/>
        <end position="238"/>
    </location>
</feature>
<evidence type="ECO:0000256" key="4">
    <source>
        <dbReference type="ARBA" id="ARBA00022989"/>
    </source>
</evidence>
<dbReference type="GO" id="GO:0009252">
    <property type="term" value="P:peptidoglycan biosynthetic process"/>
    <property type="evidence" value="ECO:0007669"/>
    <property type="project" value="UniProtKB-UniRule"/>
</dbReference>
<feature type="transmembrane region" description="Helical" evidence="6">
    <location>
        <begin position="133"/>
        <end position="149"/>
    </location>
</feature>
<comment type="subcellular location">
    <subcellularLocation>
        <location evidence="6">Cell membrane</location>
        <topology evidence="6">Multi-pass membrane protein</topology>
    </subcellularLocation>
    <subcellularLocation>
        <location evidence="1">Membrane</location>
        <topology evidence="1">Multi-pass membrane protein</topology>
    </subcellularLocation>
</comment>
<dbReference type="AlphaFoldDB" id="A0A1G1ZUE1"/>
<evidence type="ECO:0000256" key="2">
    <source>
        <dbReference type="ARBA" id="ARBA00022679"/>
    </source>
</evidence>
<keyword evidence="5 6" id="KW-0472">Membrane</keyword>
<keyword evidence="2 6" id="KW-0808">Transferase</keyword>
<dbReference type="EMBL" id="MHJL01000006">
    <property type="protein sequence ID" value="OGY68174.1"/>
    <property type="molecule type" value="Genomic_DNA"/>
</dbReference>
<dbReference type="GO" id="GO:0051301">
    <property type="term" value="P:cell division"/>
    <property type="evidence" value="ECO:0007669"/>
    <property type="project" value="UniProtKB-KW"/>
</dbReference>
<feature type="transmembrane region" description="Helical" evidence="6">
    <location>
        <begin position="169"/>
        <end position="186"/>
    </location>
</feature>
<feature type="transmembrane region" description="Helical" evidence="6">
    <location>
        <begin position="193"/>
        <end position="213"/>
    </location>
</feature>
<evidence type="ECO:0000313" key="10">
    <source>
        <dbReference type="Proteomes" id="UP000177690"/>
    </source>
</evidence>
<gene>
    <name evidence="6" type="primary">mraY</name>
    <name evidence="9" type="ORF">A3I24_00890</name>
</gene>
<keyword evidence="6" id="KW-0573">Peptidoglycan synthesis</keyword>
<dbReference type="GO" id="GO:0005886">
    <property type="term" value="C:plasma membrane"/>
    <property type="evidence" value="ECO:0007669"/>
    <property type="project" value="UniProtKB-SubCell"/>
</dbReference>
<reference evidence="9 10" key="1">
    <citation type="journal article" date="2016" name="Nat. Commun.">
        <title>Thousands of microbial genomes shed light on interconnected biogeochemical processes in an aquifer system.</title>
        <authorList>
            <person name="Anantharaman K."/>
            <person name="Brown C.T."/>
            <person name="Hug L.A."/>
            <person name="Sharon I."/>
            <person name="Castelle C.J."/>
            <person name="Probst A.J."/>
            <person name="Thomas B.C."/>
            <person name="Singh A."/>
            <person name="Wilkins M.J."/>
            <person name="Karaoz U."/>
            <person name="Brodie E.L."/>
            <person name="Williams K.H."/>
            <person name="Hubbard S.S."/>
            <person name="Banfield J.F."/>
        </authorList>
    </citation>
    <scope>NUCLEOTIDE SEQUENCE [LARGE SCALE GENOMIC DNA]</scope>
</reference>
<comment type="function">
    <text evidence="6">Catalyzes the initial step of the lipid cycle reactions in the biosynthesis of the cell wall peptidoglycan: transfers peptidoglycan precursor phospho-MurNAc-pentapeptide from UDP-MurNAc-pentapeptide onto the lipid carrier undecaprenyl phosphate, yielding undecaprenyl-pyrophosphoryl-MurNAc-pentapeptide, known as lipid I.</text>
</comment>
<keyword evidence="4 6" id="KW-1133">Transmembrane helix</keyword>
<dbReference type="HAMAP" id="MF_00038">
    <property type="entry name" value="MraY"/>
    <property type="match status" value="1"/>
</dbReference>
<feature type="transmembrane region" description="Helical" evidence="6">
    <location>
        <begin position="96"/>
        <end position="121"/>
    </location>
</feature>
<protein>
    <recommendedName>
        <fullName evidence="6 7">Phospho-N-acetylmuramoyl-pentapeptide-transferase</fullName>
        <ecNumber evidence="6 7">2.7.8.13</ecNumber>
    </recommendedName>
    <alternativeName>
        <fullName evidence="6">UDP-MurNAc-pentapeptide phosphotransferase</fullName>
    </alternativeName>
</protein>
<comment type="caution">
    <text evidence="9">The sequence shown here is derived from an EMBL/GenBank/DDBJ whole genome shotgun (WGS) entry which is preliminary data.</text>
</comment>
<evidence type="ECO:0000313" key="9">
    <source>
        <dbReference type="EMBL" id="OGY68174.1"/>
    </source>
</evidence>
<dbReference type="PANTHER" id="PTHR22926">
    <property type="entry name" value="PHOSPHO-N-ACETYLMURAMOYL-PENTAPEPTIDE-TRANSFERASE"/>
    <property type="match status" value="1"/>
</dbReference>
<keyword evidence="6" id="KW-0132">Cell division</keyword>
<comment type="cofactor">
    <cofactor evidence="6 8">
        <name>Mg(2+)</name>
        <dbReference type="ChEBI" id="CHEBI:18420"/>
    </cofactor>
</comment>
<evidence type="ECO:0000256" key="7">
    <source>
        <dbReference type="NCBIfam" id="TIGR00445"/>
    </source>
</evidence>
<keyword evidence="6" id="KW-0961">Cell wall biogenesis/degradation</keyword>
<dbReference type="UniPathway" id="UPA00219"/>
<evidence type="ECO:0000256" key="1">
    <source>
        <dbReference type="ARBA" id="ARBA00004141"/>
    </source>
</evidence>
<sequence>MSSITLEVVRVLGFSVVAFLVAFLLTPLMSKVLYRFHAYKQIRTSDSAPIFSKLHQGKSGTPTMGGAIIWITVLGLAAIFWLIGGQMDFIDRAQTYLPIFAMLVAALIGLLDDILGVLHIGPHNGGLTIGQKLAVYALLAFLGALWFYYPLEWDVLNIPFVGSVEIGWWYIPLFVFVIVASAFSANETDGLDGLLGGVMLFAFLALTVVAFVLGRYHLAAFGGVTVGALLAFLWFNIYPARFFMGDTGSMALGITMGVIAMLTNTTLLLPLFAIILVTESLSVITQLASKKIRGKKIFLSTPIHHHFEAIGWHETKVTMRFWIISAIFCTLGLVLFFLSRL</sequence>
<dbReference type="GO" id="GO:0008963">
    <property type="term" value="F:phospho-N-acetylmuramoyl-pentapeptide-transferase activity"/>
    <property type="evidence" value="ECO:0007669"/>
    <property type="project" value="UniProtKB-UniRule"/>
</dbReference>